<evidence type="ECO:0000313" key="8">
    <source>
        <dbReference type="Proteomes" id="UP001431783"/>
    </source>
</evidence>
<reference evidence="7 8" key="1">
    <citation type="submission" date="2023-03" db="EMBL/GenBank/DDBJ databases">
        <title>Genome insight into feeding habits of ladybird beetles.</title>
        <authorList>
            <person name="Li H.-S."/>
            <person name="Huang Y.-H."/>
            <person name="Pang H."/>
        </authorList>
    </citation>
    <scope>NUCLEOTIDE SEQUENCE [LARGE SCALE GENOMIC DNA]</scope>
    <source>
        <strain evidence="7">SYSU_2023b</strain>
        <tissue evidence="7">Whole body</tissue>
    </source>
</reference>
<dbReference type="EMBL" id="JARQZJ010000121">
    <property type="protein sequence ID" value="KAK9887880.1"/>
    <property type="molecule type" value="Genomic_DNA"/>
</dbReference>
<dbReference type="PANTHER" id="PTHR43563">
    <property type="entry name" value="AMINE OXIDASE"/>
    <property type="match status" value="1"/>
</dbReference>
<dbReference type="PANTHER" id="PTHR43563:SF1">
    <property type="entry name" value="AMINE OXIDASE [FLAVIN-CONTAINING] B"/>
    <property type="match status" value="1"/>
</dbReference>
<keyword evidence="5" id="KW-0472">Membrane</keyword>
<organism evidence="7 8">
    <name type="scientific">Henosepilachna vigintioctopunctata</name>
    <dbReference type="NCBI Taxonomy" id="420089"/>
    <lineage>
        <taxon>Eukaryota</taxon>
        <taxon>Metazoa</taxon>
        <taxon>Ecdysozoa</taxon>
        <taxon>Arthropoda</taxon>
        <taxon>Hexapoda</taxon>
        <taxon>Insecta</taxon>
        <taxon>Pterygota</taxon>
        <taxon>Neoptera</taxon>
        <taxon>Endopterygota</taxon>
        <taxon>Coleoptera</taxon>
        <taxon>Polyphaga</taxon>
        <taxon>Cucujiformia</taxon>
        <taxon>Coccinelloidea</taxon>
        <taxon>Coccinellidae</taxon>
        <taxon>Epilachninae</taxon>
        <taxon>Epilachnini</taxon>
        <taxon>Henosepilachna</taxon>
    </lineage>
</organism>
<keyword evidence="5" id="KW-1133">Transmembrane helix</keyword>
<dbReference type="InterPro" id="IPR002937">
    <property type="entry name" value="Amino_oxidase"/>
</dbReference>
<dbReference type="Pfam" id="PF01593">
    <property type="entry name" value="Amino_oxidase"/>
    <property type="match status" value="1"/>
</dbReference>
<feature type="transmembrane region" description="Helical" evidence="5">
    <location>
        <begin position="409"/>
        <end position="428"/>
    </location>
</feature>
<evidence type="ECO:0000256" key="4">
    <source>
        <dbReference type="ARBA" id="ARBA00048448"/>
    </source>
</evidence>
<comment type="caution">
    <text evidence="7">The sequence shown here is derived from an EMBL/GenBank/DDBJ whole genome shotgun (WGS) entry which is preliminary data.</text>
</comment>
<sequence>MQKDTIKLLKNFKIPMRKSMDNSGKILVDYYGIHKVTSRNEILNFLSTQDEKALKSCCNMIDQLSKNVSFNNAIKDEALLIYDNMKMDDFLEELEDKKIVKDIITQTFLINTGLQSTDVSALFFLAYCNSTQGILNQFHKCTDGLYQFQIDGGAEHLRSKLIELIGEESIVKVPAVTHISWDETSVGIKTSKEYFFAERAIYTLNAADTENIKFTPHLSSSKKAIYGSSVRGVLKKFGVIYENPFWINKDLCGDVYVMDTLGNNGPIKICLNISQMENEKYVLIGLAHKDSKRFEILEQLSIYFGQEATEPKYYAENQNSFLDLSFPSGFVSLKHFEDLRTPLGRIIWSSPETADRWYGCLAGSIDAGFKGAVDLLSDIRPHSFAFEDSQLMQPNFVEIPPRRLGLFGFHWHSIIPTVILAIFVIFKLRKYGKRILLKYV</sequence>
<accession>A0AAW1V323</accession>
<comment type="catalytic activity">
    <reaction evidence="4">
        <text>a secondary aliphatic amine + O2 + H2O = a primary amine + an aldehyde + H2O2</text>
        <dbReference type="Rhea" id="RHEA:26414"/>
        <dbReference type="ChEBI" id="CHEBI:15377"/>
        <dbReference type="ChEBI" id="CHEBI:15379"/>
        <dbReference type="ChEBI" id="CHEBI:16240"/>
        <dbReference type="ChEBI" id="CHEBI:17478"/>
        <dbReference type="ChEBI" id="CHEBI:58855"/>
        <dbReference type="ChEBI" id="CHEBI:65296"/>
        <dbReference type="EC" id="1.4.3.4"/>
    </reaction>
</comment>
<proteinExistence type="inferred from homology"/>
<dbReference type="AlphaFoldDB" id="A0AAW1V323"/>
<evidence type="ECO:0000259" key="6">
    <source>
        <dbReference type="Pfam" id="PF01593"/>
    </source>
</evidence>
<evidence type="ECO:0000256" key="2">
    <source>
        <dbReference type="ARBA" id="ARBA00005995"/>
    </source>
</evidence>
<protein>
    <recommendedName>
        <fullName evidence="3">monoamine oxidase</fullName>
        <ecNumber evidence="3">1.4.3.4</ecNumber>
    </recommendedName>
</protein>
<dbReference type="Proteomes" id="UP001431783">
    <property type="component" value="Unassembled WGS sequence"/>
</dbReference>
<dbReference type="SUPFAM" id="SSF51905">
    <property type="entry name" value="FAD/NAD(P)-binding domain"/>
    <property type="match status" value="1"/>
</dbReference>
<dbReference type="Gene3D" id="3.90.660.10">
    <property type="match status" value="1"/>
</dbReference>
<dbReference type="InterPro" id="IPR050703">
    <property type="entry name" value="Flavin_MAO"/>
</dbReference>
<gene>
    <name evidence="7" type="ORF">WA026_000185</name>
</gene>
<dbReference type="GO" id="GO:0005741">
    <property type="term" value="C:mitochondrial outer membrane"/>
    <property type="evidence" value="ECO:0007669"/>
    <property type="project" value="UniProtKB-SubCell"/>
</dbReference>
<evidence type="ECO:0000256" key="5">
    <source>
        <dbReference type="SAM" id="Phobius"/>
    </source>
</evidence>
<dbReference type="Gene3D" id="1.10.405.10">
    <property type="entry name" value="Guanine Nucleotide Dissociation Inhibitor, domain 1"/>
    <property type="match status" value="1"/>
</dbReference>
<dbReference type="InterPro" id="IPR036188">
    <property type="entry name" value="FAD/NAD-bd_sf"/>
</dbReference>
<comment type="similarity">
    <text evidence="2">Belongs to the flavin monoamine oxidase family.</text>
</comment>
<comment type="subcellular location">
    <subcellularLocation>
        <location evidence="1">Mitochondrion outer membrane</location>
        <topology evidence="1">Single-pass type IV membrane protein</topology>
        <orientation evidence="1">Cytoplasmic side</orientation>
    </subcellularLocation>
</comment>
<evidence type="ECO:0000313" key="7">
    <source>
        <dbReference type="EMBL" id="KAK9887880.1"/>
    </source>
</evidence>
<evidence type="ECO:0000256" key="3">
    <source>
        <dbReference type="ARBA" id="ARBA00012804"/>
    </source>
</evidence>
<dbReference type="SUPFAM" id="SSF54373">
    <property type="entry name" value="FAD-linked reductases, C-terminal domain"/>
    <property type="match status" value="1"/>
</dbReference>
<dbReference type="Gene3D" id="3.50.50.60">
    <property type="entry name" value="FAD/NAD(P)-binding domain"/>
    <property type="match status" value="1"/>
</dbReference>
<name>A0AAW1V323_9CUCU</name>
<feature type="domain" description="Amine oxidase" evidence="6">
    <location>
        <begin position="5"/>
        <end position="376"/>
    </location>
</feature>
<keyword evidence="5" id="KW-0812">Transmembrane</keyword>
<evidence type="ECO:0000256" key="1">
    <source>
        <dbReference type="ARBA" id="ARBA00004362"/>
    </source>
</evidence>
<dbReference type="EC" id="1.4.3.4" evidence="3"/>
<keyword evidence="8" id="KW-1185">Reference proteome</keyword>
<dbReference type="GO" id="GO:0097621">
    <property type="term" value="F:monoamine oxidase activity"/>
    <property type="evidence" value="ECO:0007669"/>
    <property type="project" value="UniProtKB-EC"/>
</dbReference>